<evidence type="ECO:0000313" key="2">
    <source>
        <dbReference type="Proteomes" id="UP000828390"/>
    </source>
</evidence>
<protein>
    <submittedName>
        <fullName evidence="1">Uncharacterized protein</fullName>
    </submittedName>
</protein>
<dbReference type="AlphaFoldDB" id="A0A9D4DYY6"/>
<sequence length="86" mass="9251">MQVSFALASKLWETLKTCDMVRSLKSADSELSINCVPEMPGESVSSFKTEGPKLCLCNDSGHLKTSQTFSVDSFSGVVYAYGSSSN</sequence>
<reference evidence="1" key="1">
    <citation type="journal article" date="2019" name="bioRxiv">
        <title>The Genome of the Zebra Mussel, Dreissena polymorpha: A Resource for Invasive Species Research.</title>
        <authorList>
            <person name="McCartney M.A."/>
            <person name="Auch B."/>
            <person name="Kono T."/>
            <person name="Mallez S."/>
            <person name="Zhang Y."/>
            <person name="Obille A."/>
            <person name="Becker A."/>
            <person name="Abrahante J.E."/>
            <person name="Garbe J."/>
            <person name="Badalamenti J.P."/>
            <person name="Herman A."/>
            <person name="Mangelson H."/>
            <person name="Liachko I."/>
            <person name="Sullivan S."/>
            <person name="Sone E.D."/>
            <person name="Koren S."/>
            <person name="Silverstein K.A.T."/>
            <person name="Beckman K.B."/>
            <person name="Gohl D.M."/>
        </authorList>
    </citation>
    <scope>NUCLEOTIDE SEQUENCE</scope>
    <source>
        <strain evidence="1">Duluth1</strain>
        <tissue evidence="1">Whole animal</tissue>
    </source>
</reference>
<keyword evidence="2" id="KW-1185">Reference proteome</keyword>
<comment type="caution">
    <text evidence="1">The sequence shown here is derived from an EMBL/GenBank/DDBJ whole genome shotgun (WGS) entry which is preliminary data.</text>
</comment>
<name>A0A9D4DYY6_DREPO</name>
<proteinExistence type="predicted"/>
<dbReference type="EMBL" id="JAIWYP010000009">
    <property type="protein sequence ID" value="KAH3768782.1"/>
    <property type="molecule type" value="Genomic_DNA"/>
</dbReference>
<organism evidence="1 2">
    <name type="scientific">Dreissena polymorpha</name>
    <name type="common">Zebra mussel</name>
    <name type="synonym">Mytilus polymorpha</name>
    <dbReference type="NCBI Taxonomy" id="45954"/>
    <lineage>
        <taxon>Eukaryota</taxon>
        <taxon>Metazoa</taxon>
        <taxon>Spiralia</taxon>
        <taxon>Lophotrochozoa</taxon>
        <taxon>Mollusca</taxon>
        <taxon>Bivalvia</taxon>
        <taxon>Autobranchia</taxon>
        <taxon>Heteroconchia</taxon>
        <taxon>Euheterodonta</taxon>
        <taxon>Imparidentia</taxon>
        <taxon>Neoheterodontei</taxon>
        <taxon>Myida</taxon>
        <taxon>Dreissenoidea</taxon>
        <taxon>Dreissenidae</taxon>
        <taxon>Dreissena</taxon>
    </lineage>
</organism>
<evidence type="ECO:0000313" key="1">
    <source>
        <dbReference type="EMBL" id="KAH3768782.1"/>
    </source>
</evidence>
<gene>
    <name evidence="1" type="ORF">DPMN_169999</name>
</gene>
<reference evidence="1" key="2">
    <citation type="submission" date="2020-11" db="EMBL/GenBank/DDBJ databases">
        <authorList>
            <person name="McCartney M.A."/>
            <person name="Auch B."/>
            <person name="Kono T."/>
            <person name="Mallez S."/>
            <person name="Becker A."/>
            <person name="Gohl D.M."/>
            <person name="Silverstein K.A.T."/>
            <person name="Koren S."/>
            <person name="Bechman K.B."/>
            <person name="Herman A."/>
            <person name="Abrahante J.E."/>
            <person name="Garbe J."/>
        </authorList>
    </citation>
    <scope>NUCLEOTIDE SEQUENCE</scope>
    <source>
        <strain evidence="1">Duluth1</strain>
        <tissue evidence="1">Whole animal</tissue>
    </source>
</reference>
<accession>A0A9D4DYY6</accession>
<dbReference type="Proteomes" id="UP000828390">
    <property type="component" value="Unassembled WGS sequence"/>
</dbReference>